<proteinExistence type="predicted"/>
<dbReference type="EMBL" id="OZ034814">
    <property type="protein sequence ID" value="CAL1360464.1"/>
    <property type="molecule type" value="Genomic_DNA"/>
</dbReference>
<keyword evidence="2" id="KW-1185">Reference proteome</keyword>
<protein>
    <submittedName>
        <fullName evidence="1">Uncharacterized protein</fullName>
    </submittedName>
</protein>
<dbReference type="AlphaFoldDB" id="A0AAV2CWL3"/>
<reference evidence="1 2" key="1">
    <citation type="submission" date="2024-04" db="EMBL/GenBank/DDBJ databases">
        <authorList>
            <person name="Fracassetti M."/>
        </authorList>
    </citation>
    <scope>NUCLEOTIDE SEQUENCE [LARGE SCALE GENOMIC DNA]</scope>
</reference>
<organism evidence="1 2">
    <name type="scientific">Linum trigynum</name>
    <dbReference type="NCBI Taxonomy" id="586398"/>
    <lineage>
        <taxon>Eukaryota</taxon>
        <taxon>Viridiplantae</taxon>
        <taxon>Streptophyta</taxon>
        <taxon>Embryophyta</taxon>
        <taxon>Tracheophyta</taxon>
        <taxon>Spermatophyta</taxon>
        <taxon>Magnoliopsida</taxon>
        <taxon>eudicotyledons</taxon>
        <taxon>Gunneridae</taxon>
        <taxon>Pentapetalae</taxon>
        <taxon>rosids</taxon>
        <taxon>fabids</taxon>
        <taxon>Malpighiales</taxon>
        <taxon>Linaceae</taxon>
        <taxon>Linum</taxon>
    </lineage>
</organism>
<name>A0AAV2CWL3_9ROSI</name>
<dbReference type="Proteomes" id="UP001497516">
    <property type="component" value="Chromosome 10"/>
</dbReference>
<evidence type="ECO:0000313" key="1">
    <source>
        <dbReference type="EMBL" id="CAL1360464.1"/>
    </source>
</evidence>
<gene>
    <name evidence="1" type="ORF">LTRI10_LOCUS7901</name>
</gene>
<evidence type="ECO:0000313" key="2">
    <source>
        <dbReference type="Proteomes" id="UP001497516"/>
    </source>
</evidence>
<sequence length="217" mass="23917">MNESRVPCLFVESNCLSKHENRGEFDGQDDPLGEEYCGVLQGSAKSEKTFTNPFPKVAGAELIGRRGDIDVQRWGLGKQLRGVGKEGFSGDFLGLLGEISGCRFRFWENKSKPQHKSPSPNTLLTKRWSRGVSLSLGNSDSFPFKLPSSPAVTLLCNTRCLGFSGEARRGAAVRSEPTTRYWASPPICRKLKEEGKEMAKGNPQLSTAVFLPIYIQT</sequence>
<accession>A0AAV2CWL3</accession>